<feature type="compositionally biased region" description="Basic and acidic residues" evidence="1">
    <location>
        <begin position="33"/>
        <end position="47"/>
    </location>
</feature>
<gene>
    <name evidence="2" type="ORF">PAHAL_7G141000</name>
</gene>
<dbReference type="Gramene" id="PAN38533">
    <property type="protein sequence ID" value="PAN38533"/>
    <property type="gene ID" value="PAHAL_7G141000"/>
</dbReference>
<name>A0A2S3I7A3_9POAL</name>
<evidence type="ECO:0000256" key="1">
    <source>
        <dbReference type="SAM" id="MobiDB-lite"/>
    </source>
</evidence>
<feature type="region of interest" description="Disordered" evidence="1">
    <location>
        <begin position="33"/>
        <end position="65"/>
    </location>
</feature>
<protein>
    <submittedName>
        <fullName evidence="2">Uncharacterized protein</fullName>
    </submittedName>
</protein>
<sequence>MKIPSDQIRVPYQQREFQYRVDLHSTANPIAAEEGRDEGGRCGDGCEGRAPSGRQRAPVVGGGYGGFGGAGEGRRRIVCV</sequence>
<dbReference type="Proteomes" id="UP000243499">
    <property type="component" value="Chromosome 7"/>
</dbReference>
<dbReference type="AlphaFoldDB" id="A0A2S3I7A3"/>
<organism evidence="2">
    <name type="scientific">Panicum hallii</name>
    <dbReference type="NCBI Taxonomy" id="206008"/>
    <lineage>
        <taxon>Eukaryota</taxon>
        <taxon>Viridiplantae</taxon>
        <taxon>Streptophyta</taxon>
        <taxon>Embryophyta</taxon>
        <taxon>Tracheophyta</taxon>
        <taxon>Spermatophyta</taxon>
        <taxon>Magnoliopsida</taxon>
        <taxon>Liliopsida</taxon>
        <taxon>Poales</taxon>
        <taxon>Poaceae</taxon>
        <taxon>PACMAD clade</taxon>
        <taxon>Panicoideae</taxon>
        <taxon>Panicodae</taxon>
        <taxon>Paniceae</taxon>
        <taxon>Panicinae</taxon>
        <taxon>Panicum</taxon>
        <taxon>Panicum sect. Panicum</taxon>
    </lineage>
</organism>
<evidence type="ECO:0000313" key="2">
    <source>
        <dbReference type="EMBL" id="PAN38533.2"/>
    </source>
</evidence>
<dbReference type="EMBL" id="CM008052">
    <property type="protein sequence ID" value="PAN38533.2"/>
    <property type="molecule type" value="Genomic_DNA"/>
</dbReference>
<proteinExistence type="predicted"/>
<accession>A0A2S3I7A3</accession>
<reference evidence="2" key="1">
    <citation type="submission" date="2018-04" db="EMBL/GenBank/DDBJ databases">
        <title>WGS assembly of Panicum hallii.</title>
        <authorList>
            <person name="Lovell J."/>
            <person name="Jenkins J."/>
            <person name="Lowry D."/>
            <person name="Mamidi S."/>
            <person name="Sreedasyam A."/>
            <person name="Weng X."/>
            <person name="Barry K."/>
            <person name="Bonette J."/>
            <person name="Campitelli B."/>
            <person name="Daum C."/>
            <person name="Gordon S."/>
            <person name="Gould B."/>
            <person name="Lipzen A."/>
            <person name="Macqueen A."/>
            <person name="Palacio-Mejia J."/>
            <person name="Plott C."/>
            <person name="Shakirov E."/>
            <person name="Shu S."/>
            <person name="Yoshinaga Y."/>
            <person name="Zane M."/>
            <person name="Rokhsar D."/>
            <person name="Grimwood J."/>
            <person name="Schmutz J."/>
            <person name="Juenger T."/>
        </authorList>
    </citation>
    <scope>NUCLEOTIDE SEQUENCE [LARGE SCALE GENOMIC DNA]</scope>
    <source>
        <strain evidence="2">FIL2</strain>
    </source>
</reference>